<organism evidence="2">
    <name type="scientific">Colwellia sp. An23</name>
    <dbReference type="NCBI Taxonomy" id="1719924"/>
    <lineage>
        <taxon>Bacteria</taxon>
        <taxon>Pseudomonadati</taxon>
        <taxon>Pseudomonadota</taxon>
        <taxon>Gammaproteobacteria</taxon>
        <taxon>Alteromonadales</taxon>
        <taxon>Colwelliaceae</taxon>
        <taxon>Colwellia</taxon>
    </lineage>
</organism>
<evidence type="ECO:0000313" key="2">
    <source>
        <dbReference type="EMBL" id="CUV01072.1"/>
    </source>
</evidence>
<dbReference type="AlphaFoldDB" id="A0A125T5C7"/>
<keyword evidence="1" id="KW-0812">Transmembrane</keyword>
<keyword evidence="1" id="KW-1133">Transmembrane helix</keyword>
<dbReference type="EMBL" id="LN913048">
    <property type="protein sequence ID" value="CUV01072.1"/>
    <property type="molecule type" value="Genomic_DNA"/>
</dbReference>
<accession>A0A125T5C7</accession>
<proteinExistence type="predicted"/>
<name>A0A125T5C7_9GAMM</name>
<sequence length="245" mass="27834">MIDSNNTLKRLCIYCGIFTVGIISGIVITTFTDNTYKKITDEDTMYSATRNSHTNDPFNLDSQCIDSQKFAFQHEKGKVKETFKFKHSSQVVQNDKKSIKHRNTNQLLGDLEELLYDNPTLEFNQKTANLLNDLTIADPEAALSWLLSMEPSDNTDQYLSMVLNIYAEIDFEQAGNAIIGLPQTDSLIQFSQQYARTLTEEDPYSALAWSENFANKEIANELKDKVYDSWLDKNPTDALLALSND</sequence>
<feature type="transmembrane region" description="Helical" evidence="1">
    <location>
        <begin position="12"/>
        <end position="31"/>
    </location>
</feature>
<protein>
    <submittedName>
        <fullName evidence="2">Uncharacterized protein</fullName>
    </submittedName>
</protein>
<reference evidence="2" key="1">
    <citation type="journal article" date="2016" name="Microbiol. Res.">
        <title>Discovering novel enzymes by functional screening of plurigenomic libraries from alga-associated Flavobacteriia and Gammaproteobacteria.</title>
        <authorList>
            <person name="Martin M."/>
            <person name="Vandermies M."/>
            <person name="Joyeux C."/>
            <person name="Martin R."/>
            <person name="Barbeyron T."/>
            <person name="Michel G."/>
            <person name="Vandenbol M."/>
        </authorList>
    </citation>
    <scope>NUCLEOTIDE SEQUENCE</scope>
    <source>
        <strain evidence="2">An23</strain>
    </source>
</reference>
<evidence type="ECO:0000256" key="1">
    <source>
        <dbReference type="SAM" id="Phobius"/>
    </source>
</evidence>
<keyword evidence="1" id="KW-0472">Membrane</keyword>
<feature type="non-terminal residue" evidence="2">
    <location>
        <position position="245"/>
    </location>
</feature>